<dbReference type="PANTHER" id="PTHR35176">
    <property type="entry name" value="HEME OXYGENASE HI_0854-RELATED"/>
    <property type="match status" value="1"/>
</dbReference>
<dbReference type="SUPFAM" id="SSF50475">
    <property type="entry name" value="FMN-binding split barrel"/>
    <property type="match status" value="1"/>
</dbReference>
<evidence type="ECO:0000259" key="2">
    <source>
        <dbReference type="Pfam" id="PF01243"/>
    </source>
</evidence>
<dbReference type="GO" id="GO:0005829">
    <property type="term" value="C:cytosol"/>
    <property type="evidence" value="ECO:0007669"/>
    <property type="project" value="TreeGrafter"/>
</dbReference>
<comment type="caution">
    <text evidence="3">The sequence shown here is derived from an EMBL/GenBank/DDBJ whole genome shotgun (WGS) entry which is preliminary data.</text>
</comment>
<dbReference type="Proteomes" id="UP000320095">
    <property type="component" value="Unassembled WGS sequence"/>
</dbReference>
<dbReference type="Pfam" id="PF01243">
    <property type="entry name" value="PNPOx_N"/>
    <property type="match status" value="1"/>
</dbReference>
<name>A0A502EIG1_9MYCO</name>
<evidence type="ECO:0000256" key="1">
    <source>
        <dbReference type="ARBA" id="ARBA00023002"/>
    </source>
</evidence>
<dbReference type="AlphaFoldDB" id="A0A502EIG1"/>
<dbReference type="GO" id="GO:0016627">
    <property type="term" value="F:oxidoreductase activity, acting on the CH-CH group of donors"/>
    <property type="evidence" value="ECO:0007669"/>
    <property type="project" value="TreeGrafter"/>
</dbReference>
<proteinExistence type="predicted"/>
<dbReference type="NCBIfam" id="TIGR03618">
    <property type="entry name" value="Rv1155_F420"/>
    <property type="match status" value="1"/>
</dbReference>
<dbReference type="EMBL" id="RCZG01000001">
    <property type="protein sequence ID" value="TPG37485.1"/>
    <property type="molecule type" value="Genomic_DNA"/>
</dbReference>
<dbReference type="InterPro" id="IPR052019">
    <property type="entry name" value="F420H2_bilvrd_red/Heme_oxyg"/>
</dbReference>
<dbReference type="RefSeq" id="WP_140688515.1">
    <property type="nucleotide sequence ID" value="NZ_RCZG01000001.1"/>
</dbReference>
<dbReference type="InterPro" id="IPR019920">
    <property type="entry name" value="F420-binding_dom_put"/>
</dbReference>
<gene>
    <name evidence="3" type="ORF">EAH80_05610</name>
</gene>
<keyword evidence="4" id="KW-1185">Reference proteome</keyword>
<dbReference type="GO" id="GO:0070967">
    <property type="term" value="F:coenzyme F420 binding"/>
    <property type="evidence" value="ECO:0007669"/>
    <property type="project" value="TreeGrafter"/>
</dbReference>
<evidence type="ECO:0000313" key="3">
    <source>
        <dbReference type="EMBL" id="TPG37485.1"/>
    </source>
</evidence>
<evidence type="ECO:0000313" key="4">
    <source>
        <dbReference type="Proteomes" id="UP000320095"/>
    </source>
</evidence>
<keyword evidence="1" id="KW-0560">Oxidoreductase</keyword>
<reference evidence="3 4" key="1">
    <citation type="journal article" date="2019" name="Environ. Microbiol.">
        <title>Species interactions and distinct microbial communities in high Arctic permafrost affected cryosols are associated with the CH4 and CO2 gas fluxes.</title>
        <authorList>
            <person name="Altshuler I."/>
            <person name="Hamel J."/>
            <person name="Turney S."/>
            <person name="Magnuson E."/>
            <person name="Levesque R."/>
            <person name="Greer C."/>
            <person name="Whyte L.G."/>
        </authorList>
    </citation>
    <scope>NUCLEOTIDE SEQUENCE [LARGE SCALE GENOMIC DNA]</scope>
    <source>
        <strain evidence="3 4">S5.20</strain>
    </source>
</reference>
<organism evidence="3 4">
    <name type="scientific">Mycolicibacterium hodleri</name>
    <dbReference type="NCBI Taxonomy" id="49897"/>
    <lineage>
        <taxon>Bacteria</taxon>
        <taxon>Bacillati</taxon>
        <taxon>Actinomycetota</taxon>
        <taxon>Actinomycetes</taxon>
        <taxon>Mycobacteriales</taxon>
        <taxon>Mycobacteriaceae</taxon>
        <taxon>Mycolicibacterium</taxon>
    </lineage>
</organism>
<dbReference type="InterPro" id="IPR012349">
    <property type="entry name" value="Split_barrel_FMN-bd"/>
</dbReference>
<protein>
    <submittedName>
        <fullName evidence="3">PPOX class F420-dependent oxidoreductase</fullName>
    </submittedName>
</protein>
<dbReference type="Gene3D" id="2.30.110.10">
    <property type="entry name" value="Electron Transport, Fmn-binding Protein, Chain A"/>
    <property type="match status" value="1"/>
</dbReference>
<sequence length="131" mass="14820">MELPPVLVELMKQPSTAYIATLMPDGSPQLSQTWIDTDGRHVIFNTPEEFQKARNLRRDHRIAVTVSDPAEPSRYFAVRGRVTSMTREGGAEHIETLSQRYLGAPYPWYGGRDQVRIIVTIEADRIHTQGG</sequence>
<feature type="domain" description="Pyridoxamine 5'-phosphate oxidase N-terminal" evidence="2">
    <location>
        <begin position="5"/>
        <end position="114"/>
    </location>
</feature>
<dbReference type="PANTHER" id="PTHR35176:SF6">
    <property type="entry name" value="HEME OXYGENASE HI_0854-RELATED"/>
    <property type="match status" value="1"/>
</dbReference>
<dbReference type="InterPro" id="IPR011576">
    <property type="entry name" value="Pyridox_Oxase_N"/>
</dbReference>
<dbReference type="OrthoDB" id="162914at2"/>
<accession>A0A502EIG1</accession>